<proteinExistence type="predicted"/>
<evidence type="ECO:0008006" key="3">
    <source>
        <dbReference type="Google" id="ProtNLM"/>
    </source>
</evidence>
<dbReference type="RefSeq" id="WP_119016356.1">
    <property type="nucleotide sequence ID" value="NZ_QXEV01000012.1"/>
</dbReference>
<dbReference type="Proteomes" id="UP000266506">
    <property type="component" value="Unassembled WGS sequence"/>
</dbReference>
<gene>
    <name evidence="1" type="ORF">EI71_01223</name>
</gene>
<dbReference type="InterPro" id="IPR036641">
    <property type="entry name" value="HPT_dom_sf"/>
</dbReference>
<dbReference type="InParanoid" id="A0A397RVT3"/>
<evidence type="ECO:0000313" key="1">
    <source>
        <dbReference type="EMBL" id="RIA75737.1"/>
    </source>
</evidence>
<dbReference type="EMBL" id="QXEV01000012">
    <property type="protein sequence ID" value="RIA75737.1"/>
    <property type="molecule type" value="Genomic_DNA"/>
</dbReference>
<dbReference type="OrthoDB" id="1669200at2"/>
<evidence type="ECO:0000313" key="2">
    <source>
        <dbReference type="Proteomes" id="UP000266506"/>
    </source>
</evidence>
<keyword evidence="2" id="KW-1185">Reference proteome</keyword>
<reference evidence="1 2" key="1">
    <citation type="submission" date="2018-08" db="EMBL/GenBank/DDBJ databases">
        <title>Genomic Encyclopedia of Archaeal and Bacterial Type Strains, Phase II (KMG-II): from individual species to whole genera.</title>
        <authorList>
            <person name="Goeker M."/>
        </authorList>
    </citation>
    <scope>NUCLEOTIDE SEQUENCE [LARGE SCALE GENOMIC DNA]</scope>
    <source>
        <strain evidence="1 2">ATCC 27112</strain>
    </source>
</reference>
<name>A0A397RVT3_9MOLU</name>
<dbReference type="GO" id="GO:0000160">
    <property type="term" value="P:phosphorelay signal transduction system"/>
    <property type="evidence" value="ECO:0007669"/>
    <property type="project" value="InterPro"/>
</dbReference>
<sequence>MLTKEKLKNYGANVEEGVLRCAKNEALYIRLVGMIPNNPGFNKLYEAIKLKDYENAFSASHGLKGILANLSLDPLLKPIVDITEHLRNKEDIDYTKYVSLIEEKRKELEALL</sequence>
<dbReference type="SUPFAM" id="SSF47226">
    <property type="entry name" value="Histidine-containing phosphotransfer domain, HPT domain"/>
    <property type="match status" value="1"/>
</dbReference>
<organism evidence="1 2">
    <name type="scientific">Anaeroplasma bactoclasticum</name>
    <dbReference type="NCBI Taxonomy" id="2088"/>
    <lineage>
        <taxon>Bacteria</taxon>
        <taxon>Bacillati</taxon>
        <taxon>Mycoplasmatota</taxon>
        <taxon>Mollicutes</taxon>
        <taxon>Anaeroplasmatales</taxon>
        <taxon>Anaeroplasmataceae</taxon>
        <taxon>Anaeroplasma</taxon>
    </lineage>
</organism>
<comment type="caution">
    <text evidence="1">The sequence shown here is derived from an EMBL/GenBank/DDBJ whole genome shotgun (WGS) entry which is preliminary data.</text>
</comment>
<protein>
    <recommendedName>
        <fullName evidence="3">Hpt domain-containing protein</fullName>
    </recommendedName>
</protein>
<dbReference type="Gene3D" id="1.20.120.160">
    <property type="entry name" value="HPT domain"/>
    <property type="match status" value="1"/>
</dbReference>
<dbReference type="AlphaFoldDB" id="A0A397RVT3"/>
<accession>A0A397RVT3</accession>